<keyword evidence="2" id="KW-1185">Reference proteome</keyword>
<dbReference type="GeneID" id="10669126"/>
<dbReference type="STRING" id="868131.MSWAN_1617"/>
<name>F6D2B1_METPW</name>
<dbReference type="HOGENOM" id="CLU_701347_0_0_2"/>
<dbReference type="KEGG" id="mew:MSWAN_1617"/>
<dbReference type="EMBL" id="CP002772">
    <property type="protein sequence ID" value="AEG18628.1"/>
    <property type="molecule type" value="Genomic_DNA"/>
</dbReference>
<dbReference type="Proteomes" id="UP000009231">
    <property type="component" value="Chromosome"/>
</dbReference>
<dbReference type="RefSeq" id="WP_013826127.1">
    <property type="nucleotide sequence ID" value="NC_015574.1"/>
</dbReference>
<dbReference type="AlphaFoldDB" id="F6D2B1"/>
<proteinExistence type="predicted"/>
<gene>
    <name evidence="1" type="ordered locus">MSWAN_1617</name>
</gene>
<protein>
    <submittedName>
        <fullName evidence="1">Uncharacterized protein</fullName>
    </submittedName>
</protein>
<sequence length="393" mass="43883">MSSENEVLAVIDIVDRMSDAVTEMTIQCKTPLAPDTYDTGEVFQINLIDPTLQEGYSVVKGTVERVKRDDLDNNRIYEIYGRNIARMLTKQPFKYDCTKPENSKTNSVLDLLNLILTDTGIKIGRGQALSQDITLNTSSTGIDRFCGSWDTKKDAIDQLFSQYVKLSGVSKFRWYVDLSGYLRWFETKNNRMGSQIYIFEDQDNVLTFLVTKDATNIVNDQKGYAGDNNSLTAHATDTASIAKYGHCIGPDITESDMTQAQLNARVQLEIDQKSQPVYTATLKLRGFYDYEKGTQINFPNNPNYSDINFTITDRTFHAEPTASGDGAIYTEFNLSTDETVISIVNEFDTIYAAAKTEADKVKCQVGTAQADAANGRVLVYVNDTGTVENLRSP</sequence>
<reference evidence="1 2" key="1">
    <citation type="journal article" date="2014" name="Int. J. Syst. Evol. Microbiol.">
        <title>Methanobacterium paludis sp. nov. and a novel strain of Methanobacterium lacus isolated from northern peatlands.</title>
        <authorList>
            <person name="Cadillo-Quiroz H."/>
            <person name="Brauer S.L."/>
            <person name="Goodson N."/>
            <person name="Yavitt J.B."/>
            <person name="Zinder S.H."/>
        </authorList>
    </citation>
    <scope>NUCLEOTIDE SEQUENCE [LARGE SCALE GENOMIC DNA]</scope>
    <source>
        <strain evidence="2">DSM 25820 / JCM 18151 / SWAN1</strain>
    </source>
</reference>
<accession>F6D2B1</accession>
<evidence type="ECO:0000313" key="2">
    <source>
        <dbReference type="Proteomes" id="UP000009231"/>
    </source>
</evidence>
<evidence type="ECO:0000313" key="1">
    <source>
        <dbReference type="EMBL" id="AEG18628.1"/>
    </source>
</evidence>
<organism evidence="1 2">
    <name type="scientific">Methanobacterium paludis (strain DSM 25820 / JCM 18151 / SWAN1)</name>
    <dbReference type="NCBI Taxonomy" id="868131"/>
    <lineage>
        <taxon>Archaea</taxon>
        <taxon>Methanobacteriati</taxon>
        <taxon>Methanobacteriota</taxon>
        <taxon>Methanomada group</taxon>
        <taxon>Methanobacteria</taxon>
        <taxon>Methanobacteriales</taxon>
        <taxon>Methanobacteriaceae</taxon>
        <taxon>Methanobacterium</taxon>
    </lineage>
</organism>